<feature type="transmembrane region" description="Helical" evidence="1">
    <location>
        <begin position="292"/>
        <end position="314"/>
    </location>
</feature>
<organism evidence="2 3">
    <name type="scientific">Gracilibacillus halotolerans</name>
    <dbReference type="NCBI Taxonomy" id="74386"/>
    <lineage>
        <taxon>Bacteria</taxon>
        <taxon>Bacillati</taxon>
        <taxon>Bacillota</taxon>
        <taxon>Bacilli</taxon>
        <taxon>Bacillales</taxon>
        <taxon>Bacillaceae</taxon>
        <taxon>Gracilibacillus</taxon>
    </lineage>
</organism>
<dbReference type="RefSeq" id="WP_184250991.1">
    <property type="nucleotide sequence ID" value="NZ_BAAACU010000034.1"/>
</dbReference>
<feature type="transmembrane region" description="Helical" evidence="1">
    <location>
        <begin position="625"/>
        <end position="646"/>
    </location>
</feature>
<feature type="transmembrane region" description="Helical" evidence="1">
    <location>
        <begin position="695"/>
        <end position="716"/>
    </location>
</feature>
<dbReference type="Proteomes" id="UP000572212">
    <property type="component" value="Unassembled WGS sequence"/>
</dbReference>
<name>A0A841RP19_9BACI</name>
<proteinExistence type="predicted"/>
<accession>A0A841RP19</accession>
<feature type="transmembrane region" description="Helical" evidence="1">
    <location>
        <begin position="217"/>
        <end position="235"/>
    </location>
</feature>
<keyword evidence="1" id="KW-0472">Membrane</keyword>
<reference evidence="2 3" key="1">
    <citation type="submission" date="2020-08" db="EMBL/GenBank/DDBJ databases">
        <title>Genomic Encyclopedia of Type Strains, Phase IV (KMG-IV): sequencing the most valuable type-strain genomes for metagenomic binning, comparative biology and taxonomic classification.</title>
        <authorList>
            <person name="Goeker M."/>
        </authorList>
    </citation>
    <scope>NUCLEOTIDE SEQUENCE [LARGE SCALE GENOMIC DNA]</scope>
    <source>
        <strain evidence="2 3">DSM 11805</strain>
    </source>
</reference>
<keyword evidence="1" id="KW-1133">Transmembrane helix</keyword>
<comment type="caution">
    <text evidence="2">The sequence shown here is derived from an EMBL/GenBank/DDBJ whole genome shotgun (WGS) entry which is preliminary data.</text>
</comment>
<dbReference type="InterPro" id="IPR006541">
    <property type="entry name" value="Bacteriocin_ass"/>
</dbReference>
<evidence type="ECO:0000313" key="3">
    <source>
        <dbReference type="Proteomes" id="UP000572212"/>
    </source>
</evidence>
<dbReference type="AlphaFoldDB" id="A0A841RP19"/>
<protein>
    <submittedName>
        <fullName evidence="2">Bacteriocin-associated integral membrane protein</fullName>
    </submittedName>
</protein>
<evidence type="ECO:0000256" key="1">
    <source>
        <dbReference type="SAM" id="Phobius"/>
    </source>
</evidence>
<keyword evidence="1" id="KW-0812">Transmembrane</keyword>
<dbReference type="Pfam" id="PF07242">
    <property type="entry name" value="DUF1430"/>
    <property type="match status" value="1"/>
</dbReference>
<evidence type="ECO:0000313" key="2">
    <source>
        <dbReference type="EMBL" id="MBB6514259.1"/>
    </source>
</evidence>
<dbReference type="EMBL" id="JACHON010000027">
    <property type="protein sequence ID" value="MBB6514259.1"/>
    <property type="molecule type" value="Genomic_DNA"/>
</dbReference>
<keyword evidence="3" id="KW-1185">Reference proteome</keyword>
<feature type="transmembrane region" description="Helical" evidence="1">
    <location>
        <begin position="256"/>
        <end position="280"/>
    </location>
</feature>
<sequence>MKRFLALYGLIMFCIFAVANYYDYQLESYAKLVNPAEVYTYEFEIPNDFLNSDPKHLEGLKEVALKNQVNIIRTVSHYDNRTENTLTDAYLYLTTDTRLYEHVKITEGRILQPNDMDSQDFFISTKPKNSEKQKGVIRNFGGNNTYSIHVIDRLIHNYTYSGNYRIEAESQEHYNQFIADYVSYINHTTGEDFSKEMYTTITRSNQIEFNQALDIELISIFLISIFLLTFLFYLVTRTKELAVMKLNGYSNMAVSWKIFILFFTKIFTISSIILIPWMFFIEDIHVEFIQQVYVTNFIIFVVLFVILTGLSFLYSKNISIESAIKGNKPIGIIALINMIGKIAISIVMLVIAVSLISNLEEMNRKQNSLENWSDFYMYGVFHPVKSGEDIHAIRNGEYPLDLPTYELYSYLNQEFKALYIDSDIYTEESLEANAGNSHIRYITVNPNYLAAYPIVDTEENPIHISENVEHTVLLVPEQYKDKEDTNVHYFTSMREDFYTLHNELYNRTDKAKSIEIEIIYTKEDQEIFSMNPNVMPDNNNMIVDPIVQVITEANALVPDTHYTSSSNQTFFIQLIEQDTESTYNKMLPVLQEYGLDDNFPYLIQTNEVILSEINDLKQEATTTSYILLLLFILIVLLLFQNIYLQFERNKYEFFLRKIYGNPFLSKYKKVFILLVTTLLLEFIGGVILIEIRYFLTLFIAKMLIETCLMILLIRYFERKNTIQVLKEGV</sequence>
<feature type="transmembrane region" description="Helical" evidence="1">
    <location>
        <begin position="335"/>
        <end position="356"/>
    </location>
</feature>
<dbReference type="NCBIfam" id="TIGR01654">
    <property type="entry name" value="bact_immun_7tm"/>
    <property type="match status" value="1"/>
</dbReference>
<feature type="transmembrane region" description="Helical" evidence="1">
    <location>
        <begin position="667"/>
        <end position="689"/>
    </location>
</feature>
<gene>
    <name evidence="2" type="ORF">GGQ92_003082</name>
</gene>